<proteinExistence type="predicted"/>
<dbReference type="EMBL" id="GBRH01266197">
    <property type="protein sequence ID" value="JAD31698.1"/>
    <property type="molecule type" value="Transcribed_RNA"/>
</dbReference>
<reference evidence="1" key="1">
    <citation type="submission" date="2014-09" db="EMBL/GenBank/DDBJ databases">
        <authorList>
            <person name="Magalhaes I.L.F."/>
            <person name="Oliveira U."/>
            <person name="Santos F.R."/>
            <person name="Vidigal T.H.D.A."/>
            <person name="Brescovit A.D."/>
            <person name="Santos A.J."/>
        </authorList>
    </citation>
    <scope>NUCLEOTIDE SEQUENCE</scope>
    <source>
        <tissue evidence="1">Shoot tissue taken approximately 20 cm above the soil surface</tissue>
    </source>
</reference>
<sequence>MVESCQLISCAHHLHLVKSGHITNCIAQNFRWIIICLYHFNLMLSNLRKPWGSFPLL</sequence>
<dbReference type="AlphaFoldDB" id="A0A0A8Z209"/>
<protein>
    <submittedName>
        <fullName evidence="1">Uncharacterized protein</fullName>
    </submittedName>
</protein>
<accession>A0A0A8Z209</accession>
<organism evidence="1">
    <name type="scientific">Arundo donax</name>
    <name type="common">Giant reed</name>
    <name type="synonym">Donax arundinaceus</name>
    <dbReference type="NCBI Taxonomy" id="35708"/>
    <lineage>
        <taxon>Eukaryota</taxon>
        <taxon>Viridiplantae</taxon>
        <taxon>Streptophyta</taxon>
        <taxon>Embryophyta</taxon>
        <taxon>Tracheophyta</taxon>
        <taxon>Spermatophyta</taxon>
        <taxon>Magnoliopsida</taxon>
        <taxon>Liliopsida</taxon>
        <taxon>Poales</taxon>
        <taxon>Poaceae</taxon>
        <taxon>PACMAD clade</taxon>
        <taxon>Arundinoideae</taxon>
        <taxon>Arundineae</taxon>
        <taxon>Arundo</taxon>
    </lineage>
</organism>
<evidence type="ECO:0000313" key="1">
    <source>
        <dbReference type="EMBL" id="JAD31698.1"/>
    </source>
</evidence>
<name>A0A0A8Z209_ARUDO</name>
<reference evidence="1" key="2">
    <citation type="journal article" date="2015" name="Data Brief">
        <title>Shoot transcriptome of the giant reed, Arundo donax.</title>
        <authorList>
            <person name="Barrero R.A."/>
            <person name="Guerrero F.D."/>
            <person name="Moolhuijzen P."/>
            <person name="Goolsby J.A."/>
            <person name="Tidwell J."/>
            <person name="Bellgard S.E."/>
            <person name="Bellgard M.I."/>
        </authorList>
    </citation>
    <scope>NUCLEOTIDE SEQUENCE</scope>
    <source>
        <tissue evidence="1">Shoot tissue taken approximately 20 cm above the soil surface</tissue>
    </source>
</reference>